<dbReference type="Proteomes" id="UP001482620">
    <property type="component" value="Unassembled WGS sequence"/>
</dbReference>
<evidence type="ECO:0000256" key="1">
    <source>
        <dbReference type="SAM" id="MobiDB-lite"/>
    </source>
</evidence>
<organism evidence="2 3">
    <name type="scientific">Ilyodon furcidens</name>
    <name type="common">goldbreast splitfin</name>
    <dbReference type="NCBI Taxonomy" id="33524"/>
    <lineage>
        <taxon>Eukaryota</taxon>
        <taxon>Metazoa</taxon>
        <taxon>Chordata</taxon>
        <taxon>Craniata</taxon>
        <taxon>Vertebrata</taxon>
        <taxon>Euteleostomi</taxon>
        <taxon>Actinopterygii</taxon>
        <taxon>Neopterygii</taxon>
        <taxon>Teleostei</taxon>
        <taxon>Neoteleostei</taxon>
        <taxon>Acanthomorphata</taxon>
        <taxon>Ovalentaria</taxon>
        <taxon>Atherinomorphae</taxon>
        <taxon>Cyprinodontiformes</taxon>
        <taxon>Goodeidae</taxon>
        <taxon>Ilyodon</taxon>
    </lineage>
</organism>
<sequence>MPSRSDLDYSFIPSRYNSDHPLFRSYADLDHLFFPTLCDMDHSSIPSKSFSCPGLTQIILLSGPGLTWIVSSRSDSSISSEQPDGVRAPLLVPSCRSPRRPGGGLRRRDHSLNMKV</sequence>
<gene>
    <name evidence="2" type="ORF">ILYODFUR_008356</name>
</gene>
<reference evidence="2 3" key="1">
    <citation type="submission" date="2021-06" db="EMBL/GenBank/DDBJ databases">
        <authorList>
            <person name="Palmer J.M."/>
        </authorList>
    </citation>
    <scope>NUCLEOTIDE SEQUENCE [LARGE SCALE GENOMIC DNA]</scope>
    <source>
        <strain evidence="3">if_2019</strain>
        <tissue evidence="2">Muscle</tissue>
    </source>
</reference>
<protein>
    <submittedName>
        <fullName evidence="2">Uncharacterized protein</fullName>
    </submittedName>
</protein>
<proteinExistence type="predicted"/>
<evidence type="ECO:0000313" key="2">
    <source>
        <dbReference type="EMBL" id="MEQ2232159.1"/>
    </source>
</evidence>
<keyword evidence="3" id="KW-1185">Reference proteome</keyword>
<evidence type="ECO:0000313" key="3">
    <source>
        <dbReference type="Proteomes" id="UP001482620"/>
    </source>
</evidence>
<dbReference type="EMBL" id="JAHRIQ010035314">
    <property type="protein sequence ID" value="MEQ2232159.1"/>
    <property type="molecule type" value="Genomic_DNA"/>
</dbReference>
<comment type="caution">
    <text evidence="2">The sequence shown here is derived from an EMBL/GenBank/DDBJ whole genome shotgun (WGS) entry which is preliminary data.</text>
</comment>
<name>A0ABV0TGY6_9TELE</name>
<feature type="region of interest" description="Disordered" evidence="1">
    <location>
        <begin position="75"/>
        <end position="116"/>
    </location>
</feature>
<accession>A0ABV0TGY6</accession>